<gene>
    <name evidence="2" type="ORF">D9611_007427</name>
</gene>
<feature type="region of interest" description="Disordered" evidence="1">
    <location>
        <begin position="1314"/>
        <end position="1337"/>
    </location>
</feature>
<feature type="compositionally biased region" description="Basic and acidic residues" evidence="1">
    <location>
        <begin position="1169"/>
        <end position="1179"/>
    </location>
</feature>
<dbReference type="SUPFAM" id="SSF48371">
    <property type="entry name" value="ARM repeat"/>
    <property type="match status" value="1"/>
</dbReference>
<feature type="compositionally biased region" description="Acidic residues" evidence="1">
    <location>
        <begin position="1186"/>
        <end position="1200"/>
    </location>
</feature>
<dbReference type="EMBL" id="JAACJK010000003">
    <property type="protein sequence ID" value="KAF5340615.1"/>
    <property type="molecule type" value="Genomic_DNA"/>
</dbReference>
<evidence type="ECO:0000256" key="1">
    <source>
        <dbReference type="SAM" id="MobiDB-lite"/>
    </source>
</evidence>
<organism evidence="2 3">
    <name type="scientific">Ephemerocybe angulata</name>
    <dbReference type="NCBI Taxonomy" id="980116"/>
    <lineage>
        <taxon>Eukaryota</taxon>
        <taxon>Fungi</taxon>
        <taxon>Dikarya</taxon>
        <taxon>Basidiomycota</taxon>
        <taxon>Agaricomycotina</taxon>
        <taxon>Agaricomycetes</taxon>
        <taxon>Agaricomycetidae</taxon>
        <taxon>Agaricales</taxon>
        <taxon>Agaricineae</taxon>
        <taxon>Psathyrellaceae</taxon>
        <taxon>Ephemerocybe</taxon>
    </lineage>
</organism>
<keyword evidence="3" id="KW-1185">Reference proteome</keyword>
<sequence length="1337" mass="146783">MPQPLLTIDSNSQDQFHSFHSSKKLVVTLRPQRAAMDPVLVSNGPQFDPKCLSCPLETLAQTLKPTSDHWITSTDLVETYTTLSIRLRTSANALLQSNQDSAHVSASTLASCLQRDINEGSKIFPRPCASKPTLEDYEIQSAADASFLSQSALRVAATVLSLPALYSLFNEPERSNLIDAVVEICSEPSLAVMDSGKVHALAFLCLRADAILAWANTTHVSGITEAVGSALDGDHDIQVQALKTCSHFLTNAPERFLRPMAAFLPKVLVLLAKSSTEAPLALGAFAAAKLKAQVLATGISNEVLDFMDHHGSRSKSKDKEHLFPAILQTASQRDKPVWALVSIAALVVLEDASIFSHPRSVRLIGDALRYTSRHSVKAISNMHTEVWKCLVWALSRIFIVESADSIDARRDTFGRAVRILVQELKPSVGACLISVLLDTPAGIDERFVVGNVSEAVQIVKQLVSSDKQFEEGYALLRRVVGGIGSSDYRVTEAVSSSFVHPSLLDGTWFRMSASELSSALSTPTPFDISHVRSLTESEINGQWQDLSEAWVLAVEKLQPKLTAELVEQLTAIWQVLLLCQAHLTQGQNHLTASTPFATQLASLLTRLLTPTAPSEVLITQLMLLQKCWRVLKNVFESSWLPIPAEIVLAGIIGRKIDLEDAAVREMWCGVCSELISAGAPTLLHILHTRVTSPQRVGDGSEREVMGELLVTRLLWVGLGRHYIRGGDGMGWTDLAPFLALPFHQKAWGFDEEELELWETVCEATFFAAQKDGVDEHEVLQYVIAQVEEGLRDTLYAALFGVAVRSYRGSLCRSILTNLCEMLSRWYRIGNKEHALRLMRSLGQFWAIEEPSELLSSVEKLQVGVTVWLEDQNGLADEAEHANMVEAVYAAVLESLHRCANEELDLLSRLEPLLTSAFRTAHQSTGPRTMLDFWHAHYVGKPALTRTCPVGLLSCLKGFGDIAGQPVGDDNSLGTSSPSTIISDSQSSVNPKLRALQHEYSRFEDFQNQVGYGFQVGPSASFSQVVGQDLTPASTSSGGTMTPKPSRGPTSALKDLRAYHSMREDEEDATPVSPLSPLVVGKSSDGSSIQRRRVPKRHYTADDLPSSILEDESLADEERPPPLKRTKTISGPVSFRSASTRLFPQETAPKSPLPQSSDHEDDFDSWETGISHKDIQDLRQEMGSGEGDGDSDMFLDEDAHGEEEGRRDANGVLSPTFSEFAYRSRRRERSQTAPELDPVASPLIDVEESLQPLRRHHSSGSSYGAQPHVQLDALQQAYAAVVESGGVSQMGVEELLQLKRLTSRIGETVDEQIYHQLEREGSEPAKGKRKWKEGTPKS</sequence>
<feature type="compositionally biased region" description="Polar residues" evidence="1">
    <location>
        <begin position="1127"/>
        <end position="1141"/>
    </location>
</feature>
<dbReference type="OrthoDB" id="3259617at2759"/>
<feature type="compositionally biased region" description="Basic and acidic residues" evidence="1">
    <location>
        <begin position="1053"/>
        <end position="1062"/>
    </location>
</feature>
<proteinExistence type="predicted"/>
<feature type="region of interest" description="Disordered" evidence="1">
    <location>
        <begin position="1028"/>
        <end position="1242"/>
    </location>
</feature>
<evidence type="ECO:0000313" key="2">
    <source>
        <dbReference type="EMBL" id="KAF5340615.1"/>
    </source>
</evidence>
<dbReference type="InterPro" id="IPR016024">
    <property type="entry name" value="ARM-type_fold"/>
</dbReference>
<dbReference type="Proteomes" id="UP000541558">
    <property type="component" value="Unassembled WGS sequence"/>
</dbReference>
<accession>A0A8H5FKK1</accession>
<evidence type="ECO:0000313" key="3">
    <source>
        <dbReference type="Proteomes" id="UP000541558"/>
    </source>
</evidence>
<reference evidence="2 3" key="1">
    <citation type="journal article" date="2020" name="ISME J.">
        <title>Uncovering the hidden diversity of litter-decomposition mechanisms in mushroom-forming fungi.</title>
        <authorList>
            <person name="Floudas D."/>
            <person name="Bentzer J."/>
            <person name="Ahren D."/>
            <person name="Johansson T."/>
            <person name="Persson P."/>
            <person name="Tunlid A."/>
        </authorList>
    </citation>
    <scope>NUCLEOTIDE SEQUENCE [LARGE SCALE GENOMIC DNA]</scope>
    <source>
        <strain evidence="2 3">CBS 175.51</strain>
    </source>
</reference>
<comment type="caution">
    <text evidence="2">The sequence shown here is derived from an EMBL/GenBank/DDBJ whole genome shotgun (WGS) entry which is preliminary data.</text>
</comment>
<name>A0A8H5FKK1_9AGAR</name>
<feature type="compositionally biased region" description="Polar residues" evidence="1">
    <location>
        <begin position="1028"/>
        <end position="1039"/>
    </location>
</feature>
<protein>
    <submittedName>
        <fullName evidence="2">Uncharacterized protein</fullName>
    </submittedName>
</protein>